<keyword evidence="3" id="KW-1185">Reference proteome</keyword>
<evidence type="ECO:0000313" key="3">
    <source>
        <dbReference type="Proteomes" id="UP001177003"/>
    </source>
</evidence>
<reference evidence="2" key="1">
    <citation type="submission" date="2023-04" db="EMBL/GenBank/DDBJ databases">
        <authorList>
            <person name="Vijverberg K."/>
            <person name="Xiong W."/>
            <person name="Schranz E."/>
        </authorList>
    </citation>
    <scope>NUCLEOTIDE SEQUENCE</scope>
</reference>
<accession>A0AA35YPF6</accession>
<organism evidence="2 3">
    <name type="scientific">Lactuca saligna</name>
    <name type="common">Willowleaf lettuce</name>
    <dbReference type="NCBI Taxonomy" id="75948"/>
    <lineage>
        <taxon>Eukaryota</taxon>
        <taxon>Viridiplantae</taxon>
        <taxon>Streptophyta</taxon>
        <taxon>Embryophyta</taxon>
        <taxon>Tracheophyta</taxon>
        <taxon>Spermatophyta</taxon>
        <taxon>Magnoliopsida</taxon>
        <taxon>eudicotyledons</taxon>
        <taxon>Gunneridae</taxon>
        <taxon>Pentapetalae</taxon>
        <taxon>asterids</taxon>
        <taxon>campanulids</taxon>
        <taxon>Asterales</taxon>
        <taxon>Asteraceae</taxon>
        <taxon>Cichorioideae</taxon>
        <taxon>Cichorieae</taxon>
        <taxon>Lactucinae</taxon>
        <taxon>Lactuca</taxon>
    </lineage>
</organism>
<sequence>MAMKTSYLEVSCSIRIFFLTNVKSSSVPVMLIKKMVGLDGSCFEEVETDPYSELTLLPEDSTPRHRQTRLLPPTPPSRRARRRSFRTDLHHLHVSTYTDHLHRRRIYDFLSTIFKFLRVVRSLLYDPHIPELENFLHKDLFFPSNKFSDAFHEDYVDKLFDEMPGNDFWSELKAIRWYPVSVDPPLTGLPWLVPDNT</sequence>
<dbReference type="Proteomes" id="UP001177003">
    <property type="component" value="Chromosome 3"/>
</dbReference>
<name>A0AA35YPF6_LACSI</name>
<evidence type="ECO:0000313" key="2">
    <source>
        <dbReference type="EMBL" id="CAI9277547.1"/>
    </source>
</evidence>
<proteinExistence type="predicted"/>
<dbReference type="EMBL" id="OX465079">
    <property type="protein sequence ID" value="CAI9277547.1"/>
    <property type="molecule type" value="Genomic_DNA"/>
</dbReference>
<gene>
    <name evidence="2" type="ORF">LSALG_LOCUS17467</name>
</gene>
<evidence type="ECO:0000256" key="1">
    <source>
        <dbReference type="SAM" id="MobiDB-lite"/>
    </source>
</evidence>
<feature type="region of interest" description="Disordered" evidence="1">
    <location>
        <begin position="62"/>
        <end position="82"/>
    </location>
</feature>
<protein>
    <submittedName>
        <fullName evidence="2">Uncharacterized protein</fullName>
    </submittedName>
</protein>
<dbReference type="AlphaFoldDB" id="A0AA35YPF6"/>